<dbReference type="Gene3D" id="3.40.50.1820">
    <property type="entry name" value="alpha/beta hydrolase"/>
    <property type="match status" value="1"/>
</dbReference>
<dbReference type="AlphaFoldDB" id="A0A7S0RDD7"/>
<name>A0A7S0RDD7_9CHLO</name>
<protein>
    <recommendedName>
        <fullName evidence="3">AB hydrolase-1 domain-containing protein</fullName>
    </recommendedName>
</protein>
<dbReference type="InterPro" id="IPR004142">
    <property type="entry name" value="NDRG"/>
</dbReference>
<proteinExistence type="inferred from homology"/>
<dbReference type="Pfam" id="PF03096">
    <property type="entry name" value="Ndr"/>
    <property type="match status" value="1"/>
</dbReference>
<evidence type="ECO:0008006" key="3">
    <source>
        <dbReference type="Google" id="ProtNLM"/>
    </source>
</evidence>
<reference evidence="2" key="1">
    <citation type="submission" date="2021-01" db="EMBL/GenBank/DDBJ databases">
        <authorList>
            <person name="Corre E."/>
            <person name="Pelletier E."/>
            <person name="Niang G."/>
            <person name="Scheremetjew M."/>
            <person name="Finn R."/>
            <person name="Kale V."/>
            <person name="Holt S."/>
            <person name="Cochrane G."/>
            <person name="Meng A."/>
            <person name="Brown T."/>
            <person name="Cohen L."/>
        </authorList>
    </citation>
    <scope>NUCLEOTIDE SEQUENCE</scope>
    <source>
        <strain evidence="2">CCMP722</strain>
    </source>
</reference>
<evidence type="ECO:0000256" key="1">
    <source>
        <dbReference type="ARBA" id="ARBA00005598"/>
    </source>
</evidence>
<dbReference type="EMBL" id="HBFA01023829">
    <property type="protein sequence ID" value="CAD8674198.1"/>
    <property type="molecule type" value="Transcribed_RNA"/>
</dbReference>
<sequence>MTPTDSEAPRKVDESCTVDTLSLAMAGETVKVDTKYGPITVTVCGDAKKPALLTCHDIGLNHRSCFQGLFMCAGPESRLLKNFCVYHIDLPGHEENATEVPAELLPVTVDKLSDMVDKVMKHFEISECMGLGVGYGAYVLTKYATTFPGMVGLIAVTPLYNKPGWHEWGNLKAATYQLWYGGLSNWVREYIISRLVHNGMMNQASDLTQAYRKDLSARPPRVLMHYLQAAMTRSGLQAASLKSQVLMFVGDKSPFKEESLDMNTSIASHGALVLIDGAGTVTTEERPQEMINPIDLFLQRLEQQGFGV</sequence>
<dbReference type="InterPro" id="IPR029058">
    <property type="entry name" value="AB_hydrolase_fold"/>
</dbReference>
<comment type="similarity">
    <text evidence="1">Belongs to the NDRG family.</text>
</comment>
<accession>A0A7S0RDD7</accession>
<dbReference type="SUPFAM" id="SSF53474">
    <property type="entry name" value="alpha/beta-Hydrolases"/>
    <property type="match status" value="1"/>
</dbReference>
<gene>
    <name evidence="2" type="ORF">POBO1169_LOCUS12138</name>
</gene>
<evidence type="ECO:0000313" key="2">
    <source>
        <dbReference type="EMBL" id="CAD8674198.1"/>
    </source>
</evidence>
<dbReference type="PANTHER" id="PTHR11034">
    <property type="entry name" value="N-MYC DOWNSTREAM REGULATED"/>
    <property type="match status" value="1"/>
</dbReference>
<organism evidence="2">
    <name type="scientific">Pyramimonas obovata</name>
    <dbReference type="NCBI Taxonomy" id="1411642"/>
    <lineage>
        <taxon>Eukaryota</taxon>
        <taxon>Viridiplantae</taxon>
        <taxon>Chlorophyta</taxon>
        <taxon>Pyramimonadophyceae</taxon>
        <taxon>Pyramimonadales</taxon>
        <taxon>Pyramimonadaceae</taxon>
        <taxon>Pyramimonas</taxon>
        <taxon>Pyramimonas incertae sedis</taxon>
    </lineage>
</organism>